<comment type="similarity">
    <text evidence="2 6">Belongs to the UDP-glycosyltransferase family.</text>
</comment>
<dbReference type="EMBL" id="JAPFFK010000004">
    <property type="protein sequence ID" value="KAJ6766564.1"/>
    <property type="molecule type" value="Genomic_DNA"/>
</dbReference>
<dbReference type="PANTHER" id="PTHR48048">
    <property type="entry name" value="GLYCOSYLTRANSFERASE"/>
    <property type="match status" value="1"/>
</dbReference>
<keyword evidence="9" id="KW-1185">Reference proteome</keyword>
<comment type="caution">
    <text evidence="8">The sequence shown here is derived from an EMBL/GenBank/DDBJ whole genome shotgun (WGS) entry which is preliminary data.</text>
</comment>
<dbReference type="PANTHER" id="PTHR48048:SF76">
    <property type="entry name" value="UDP-GLYCOSYLTRANSFERASE 708D1-LIKE"/>
    <property type="match status" value="1"/>
</dbReference>
<dbReference type="SUPFAM" id="SSF53756">
    <property type="entry name" value="UDP-Glycosyltransferase/glycogen phosphorylase"/>
    <property type="match status" value="1"/>
</dbReference>
<evidence type="ECO:0000256" key="6">
    <source>
        <dbReference type="RuleBase" id="RU003718"/>
    </source>
</evidence>
<sequence length="515" mass="57413">MVHVVASIHRKETTYHVNKHQPAGLYTCPDSSSFSYTGRISSTKTRRRRFNHRRMSSSSDRKLAHVALLPSAGMGHLTPFLRLAASLTLQNVNVTFITPHPTVSLAESQALSQLFASFPQIKHQQFHLLPLDNPLEDPFFEHFRLIKESSHLLSPLLSALSPPLSVFITDMSLVSAVIPITEAISLPNYVLFTSSAKMLTLFLSYPTLAESKAMDELDEMDVVKIRGLELVPKSLIPPPLLKKGNNILKTCFLEDSEKVAESSGILVNTFESFEQESLRTLNDCQLLLKRLPSVVAIGPLPPCDFEKGQLQLTWLHDQPAGSVMYVSFGSRTALSREQVRELGEGLVRSGRRFVWVVKDKKVDTEDNEGLEEVIGDELMERVKEKGFVVRGWLSQEDVLSHPAVGGFLSHCGWNSVTEAAWHGVRILAWPQHGDQKVNADIVERIGLGTWVKSWGWGQETVVNRAEIAEKIREIMGNESLRIQALGIKEEARKAVGAGGSSNKGLSELINIWRKF</sequence>
<dbReference type="InterPro" id="IPR035595">
    <property type="entry name" value="UDP_glycos_trans_CS"/>
</dbReference>
<evidence type="ECO:0000256" key="7">
    <source>
        <dbReference type="RuleBase" id="RU362057"/>
    </source>
</evidence>
<evidence type="ECO:0000256" key="2">
    <source>
        <dbReference type="ARBA" id="ARBA00009995"/>
    </source>
</evidence>
<comment type="pathway">
    <text evidence="1">Pigment biosynthesis; anthocyanin biosynthesis.</text>
</comment>
<dbReference type="Gene3D" id="3.40.50.2000">
    <property type="entry name" value="Glycogen Phosphorylase B"/>
    <property type="match status" value="2"/>
</dbReference>
<dbReference type="InterPro" id="IPR002213">
    <property type="entry name" value="UDP_glucos_trans"/>
</dbReference>
<keyword evidence="4 6" id="KW-0808">Transferase</keyword>
<evidence type="ECO:0000256" key="4">
    <source>
        <dbReference type="ARBA" id="ARBA00022679"/>
    </source>
</evidence>
<dbReference type="GO" id="GO:0047213">
    <property type="term" value="F:anthocyanidin 3-O-glucosyltransferase activity"/>
    <property type="evidence" value="ECO:0007669"/>
    <property type="project" value="UniProtKB-EC"/>
</dbReference>
<evidence type="ECO:0000313" key="8">
    <source>
        <dbReference type="EMBL" id="KAJ6766564.1"/>
    </source>
</evidence>
<dbReference type="EC" id="2.4.1.-" evidence="7"/>
<evidence type="ECO:0000313" key="9">
    <source>
        <dbReference type="Proteomes" id="UP001151532"/>
    </source>
</evidence>
<accession>A0A9Q0WG48</accession>
<reference evidence="8" key="1">
    <citation type="submission" date="2022-11" db="EMBL/GenBank/DDBJ databases">
        <authorList>
            <person name="Hyden B.L."/>
            <person name="Feng K."/>
            <person name="Yates T."/>
            <person name="Jawdy S."/>
            <person name="Smart L.B."/>
            <person name="Muchero W."/>
        </authorList>
    </citation>
    <scope>NUCLEOTIDE SEQUENCE</scope>
    <source>
        <tissue evidence="8">Shoot tip</tissue>
    </source>
</reference>
<dbReference type="InterPro" id="IPR050481">
    <property type="entry name" value="UDP-glycosyltransf_plant"/>
</dbReference>
<dbReference type="OrthoDB" id="5835829at2759"/>
<dbReference type="AlphaFoldDB" id="A0A9Q0WG48"/>
<dbReference type="CDD" id="cd03784">
    <property type="entry name" value="GT1_Gtf-like"/>
    <property type="match status" value="1"/>
</dbReference>
<protein>
    <recommendedName>
        <fullName evidence="7">Glycosyltransferase</fullName>
        <ecNumber evidence="7">2.4.1.-</ecNumber>
    </recommendedName>
</protein>
<proteinExistence type="inferred from homology"/>
<name>A0A9Q0WG48_SALPP</name>
<dbReference type="Pfam" id="PF00201">
    <property type="entry name" value="UDPGT"/>
    <property type="match status" value="1"/>
</dbReference>
<organism evidence="8 9">
    <name type="scientific">Salix purpurea</name>
    <name type="common">Purple osier willow</name>
    <dbReference type="NCBI Taxonomy" id="77065"/>
    <lineage>
        <taxon>Eukaryota</taxon>
        <taxon>Viridiplantae</taxon>
        <taxon>Streptophyta</taxon>
        <taxon>Embryophyta</taxon>
        <taxon>Tracheophyta</taxon>
        <taxon>Spermatophyta</taxon>
        <taxon>Magnoliopsida</taxon>
        <taxon>eudicotyledons</taxon>
        <taxon>Gunneridae</taxon>
        <taxon>Pentapetalae</taxon>
        <taxon>rosids</taxon>
        <taxon>fabids</taxon>
        <taxon>Malpighiales</taxon>
        <taxon>Salicaceae</taxon>
        <taxon>Saliceae</taxon>
        <taxon>Salix</taxon>
    </lineage>
</organism>
<comment type="catalytic activity">
    <reaction evidence="5">
        <text>an anthocyanidin + UDP-alpha-D-glucose + H(+) = an anthocyanidin 3-O-beta-D-glucoside + UDP</text>
        <dbReference type="Rhea" id="RHEA:20093"/>
        <dbReference type="ChEBI" id="CHEBI:15378"/>
        <dbReference type="ChEBI" id="CHEBI:16307"/>
        <dbReference type="ChEBI" id="CHEBI:58223"/>
        <dbReference type="ChEBI" id="CHEBI:58885"/>
        <dbReference type="ChEBI" id="CHEBI:143576"/>
        <dbReference type="EC" id="2.4.1.115"/>
    </reaction>
</comment>
<evidence type="ECO:0000256" key="5">
    <source>
        <dbReference type="ARBA" id="ARBA00047606"/>
    </source>
</evidence>
<gene>
    <name evidence="8" type="ORF">OIU79_022511</name>
</gene>
<keyword evidence="3 6" id="KW-0328">Glycosyltransferase</keyword>
<evidence type="ECO:0000256" key="1">
    <source>
        <dbReference type="ARBA" id="ARBA00004935"/>
    </source>
</evidence>
<reference evidence="8" key="2">
    <citation type="journal article" date="2023" name="Int. J. Mol. Sci.">
        <title>De Novo Assembly and Annotation of 11 Diverse Shrub Willow (Salix) Genomes Reveals Novel Gene Organization in Sex-Linked Regions.</title>
        <authorList>
            <person name="Hyden B."/>
            <person name="Feng K."/>
            <person name="Yates T.B."/>
            <person name="Jawdy S."/>
            <person name="Cereghino C."/>
            <person name="Smart L.B."/>
            <person name="Muchero W."/>
        </authorList>
    </citation>
    <scope>NUCLEOTIDE SEQUENCE</scope>
    <source>
        <tissue evidence="8">Shoot tip</tissue>
    </source>
</reference>
<dbReference type="PROSITE" id="PS00375">
    <property type="entry name" value="UDPGT"/>
    <property type="match status" value="1"/>
</dbReference>
<dbReference type="FunFam" id="3.40.50.2000:FF:000124">
    <property type="entry name" value="Glycosyltransferase"/>
    <property type="match status" value="1"/>
</dbReference>
<evidence type="ECO:0000256" key="3">
    <source>
        <dbReference type="ARBA" id="ARBA00022676"/>
    </source>
</evidence>
<dbReference type="Proteomes" id="UP001151532">
    <property type="component" value="Chromosome 4"/>
</dbReference>